<dbReference type="PROSITE" id="PS50234">
    <property type="entry name" value="VWFA"/>
    <property type="match status" value="1"/>
</dbReference>
<keyword evidence="10" id="KW-0539">Nucleus</keyword>
<keyword evidence="6" id="KW-0862">Zinc</keyword>
<evidence type="ECO:0000256" key="3">
    <source>
        <dbReference type="ARBA" id="ARBA00022723"/>
    </source>
</evidence>
<keyword evidence="8" id="KW-0804">Transcription</keyword>
<dbReference type="InterPro" id="IPR012170">
    <property type="entry name" value="TFIIH_SSL1/p44"/>
</dbReference>
<dbReference type="SUPFAM" id="SSF53300">
    <property type="entry name" value="vWA-like"/>
    <property type="match status" value="1"/>
</dbReference>
<gene>
    <name evidence="12" type="ORF">BdWA1_002757</name>
</gene>
<comment type="caution">
    <text evidence="12">The sequence shown here is derived from an EMBL/GenBank/DDBJ whole genome shotgun (WGS) entry which is preliminary data.</text>
</comment>
<evidence type="ECO:0000256" key="2">
    <source>
        <dbReference type="ARBA" id="ARBA00006092"/>
    </source>
</evidence>
<keyword evidence="5" id="KW-0863">Zinc-finger</keyword>
<dbReference type="SMART" id="SM01047">
    <property type="entry name" value="C1_4"/>
    <property type="match status" value="1"/>
</dbReference>
<feature type="domain" description="VWFA" evidence="11">
    <location>
        <begin position="105"/>
        <end position="280"/>
    </location>
</feature>
<sequence>MTQNEQPKLILLEELLTEFEQQLDIDEEREEEVYAQYSWEKGMEILSWEQLIDKDGVLQFIQPKTKSICEKGYVHATQDVGRKNVIEKRGIIRYVILFNSHNCSNLVIIFDISDRMRETDFKPDRCYCAFAVLKKFIKELFHQGPITQLAIVGLRDKESILISPLGSNPNEQIERLGSVIKEGARGVASLQNGFEMCLTILEDLPCYTTREVLVIFGSTRTFDVGNILVTLKRLINSHITVSAISLSPEIYILKHICDETQGRYFVAMDSTHLRTLFNDFTIPPKWKPWMEPMLTKVGFPPFEKASTASLCACHSKLTYQAYICPQCHSKFCSIPIKCKCCGLYLVSPPDIARTFHHLIHPKVFIQESTTNICFSCNYSTNNGARCPDCQCFFCEYCNQYIHKELHQCPFCMIKIPIKSQQEPNI</sequence>
<keyword evidence="3" id="KW-0479">Metal-binding</keyword>
<accession>A0AAD9PKK8</accession>
<dbReference type="Gene3D" id="3.40.50.410">
    <property type="entry name" value="von Willebrand factor, type A domain"/>
    <property type="match status" value="1"/>
</dbReference>
<dbReference type="InterPro" id="IPR007198">
    <property type="entry name" value="Ssl1-like"/>
</dbReference>
<evidence type="ECO:0000256" key="6">
    <source>
        <dbReference type="ARBA" id="ARBA00022833"/>
    </source>
</evidence>
<keyword evidence="4" id="KW-0227">DNA damage</keyword>
<evidence type="ECO:0000313" key="12">
    <source>
        <dbReference type="EMBL" id="KAK2196157.1"/>
    </source>
</evidence>
<evidence type="ECO:0000256" key="8">
    <source>
        <dbReference type="ARBA" id="ARBA00023163"/>
    </source>
</evidence>
<keyword evidence="7" id="KW-0805">Transcription regulation</keyword>
<dbReference type="PANTHER" id="PTHR12695">
    <property type="entry name" value="GENERAL TRANSCRIPTION FACTOR IIH SUBUNIT 2"/>
    <property type="match status" value="1"/>
</dbReference>
<proteinExistence type="inferred from homology"/>
<organism evidence="12 13">
    <name type="scientific">Babesia duncani</name>
    <dbReference type="NCBI Taxonomy" id="323732"/>
    <lineage>
        <taxon>Eukaryota</taxon>
        <taxon>Sar</taxon>
        <taxon>Alveolata</taxon>
        <taxon>Apicomplexa</taxon>
        <taxon>Aconoidasida</taxon>
        <taxon>Piroplasmida</taxon>
        <taxon>Babesiidae</taxon>
        <taxon>Babesia</taxon>
    </lineage>
</organism>
<dbReference type="GO" id="GO:0006289">
    <property type="term" value="P:nucleotide-excision repair"/>
    <property type="evidence" value="ECO:0007669"/>
    <property type="project" value="InterPro"/>
</dbReference>
<dbReference type="GO" id="GO:0005675">
    <property type="term" value="C:transcription factor TFIIH holo complex"/>
    <property type="evidence" value="ECO:0007669"/>
    <property type="project" value="TreeGrafter"/>
</dbReference>
<dbReference type="GO" id="GO:0006357">
    <property type="term" value="P:regulation of transcription by RNA polymerase II"/>
    <property type="evidence" value="ECO:0007669"/>
    <property type="project" value="TreeGrafter"/>
</dbReference>
<name>A0AAD9PKK8_9APIC</name>
<dbReference type="Proteomes" id="UP001214638">
    <property type="component" value="Unassembled WGS sequence"/>
</dbReference>
<dbReference type="InterPro" id="IPR013083">
    <property type="entry name" value="Znf_RING/FYVE/PHD"/>
</dbReference>
<dbReference type="NCBIfam" id="TIGR00622">
    <property type="entry name" value="ssl1"/>
    <property type="match status" value="1"/>
</dbReference>
<evidence type="ECO:0000256" key="5">
    <source>
        <dbReference type="ARBA" id="ARBA00022771"/>
    </source>
</evidence>
<dbReference type="SUPFAM" id="SSF57889">
    <property type="entry name" value="Cysteine-rich domain"/>
    <property type="match status" value="1"/>
</dbReference>
<dbReference type="GO" id="GO:0006351">
    <property type="term" value="P:DNA-templated transcription"/>
    <property type="evidence" value="ECO:0007669"/>
    <property type="project" value="InterPro"/>
</dbReference>
<dbReference type="GO" id="GO:0000439">
    <property type="term" value="C:transcription factor TFIIH core complex"/>
    <property type="evidence" value="ECO:0007669"/>
    <property type="project" value="InterPro"/>
</dbReference>
<evidence type="ECO:0000256" key="4">
    <source>
        <dbReference type="ARBA" id="ARBA00022763"/>
    </source>
</evidence>
<evidence type="ECO:0000256" key="1">
    <source>
        <dbReference type="ARBA" id="ARBA00004123"/>
    </source>
</evidence>
<dbReference type="GO" id="GO:0008270">
    <property type="term" value="F:zinc ion binding"/>
    <property type="evidence" value="ECO:0007669"/>
    <property type="project" value="UniProtKB-KW"/>
</dbReference>
<dbReference type="PANTHER" id="PTHR12695:SF2">
    <property type="entry name" value="GENERAL TRANSCRIPTION FACTOR IIH SUBUNIT 2-RELATED"/>
    <property type="match status" value="1"/>
</dbReference>
<dbReference type="GeneID" id="94337054"/>
<dbReference type="Gene3D" id="3.30.40.10">
    <property type="entry name" value="Zinc/RING finger domain, C3HC4 (zinc finger)"/>
    <property type="match status" value="1"/>
</dbReference>
<dbReference type="AlphaFoldDB" id="A0AAD9PKK8"/>
<evidence type="ECO:0000313" key="13">
    <source>
        <dbReference type="Proteomes" id="UP001214638"/>
    </source>
</evidence>
<protein>
    <submittedName>
        <fullName evidence="12">Bifunctional von Willebrand factor A-like domain superfamily/TFIIH subunit Ssl1-p44/TFIIH C1-like domain/Zinc finger</fullName>
    </submittedName>
</protein>
<evidence type="ECO:0000256" key="9">
    <source>
        <dbReference type="ARBA" id="ARBA00023204"/>
    </source>
</evidence>
<keyword evidence="13" id="KW-1185">Reference proteome</keyword>
<dbReference type="Pfam" id="PF04056">
    <property type="entry name" value="Ssl1"/>
    <property type="match status" value="1"/>
</dbReference>
<dbReference type="RefSeq" id="XP_067802999.1">
    <property type="nucleotide sequence ID" value="XM_067947777.1"/>
</dbReference>
<evidence type="ECO:0000259" key="11">
    <source>
        <dbReference type="PROSITE" id="PS50234"/>
    </source>
</evidence>
<dbReference type="InterPro" id="IPR004595">
    <property type="entry name" value="TFIIH_C1-like_dom"/>
</dbReference>
<comment type="similarity">
    <text evidence="2">Belongs to the GTF2H2 family.</text>
</comment>
<dbReference type="KEGG" id="bdw:94337054"/>
<evidence type="ECO:0000256" key="7">
    <source>
        <dbReference type="ARBA" id="ARBA00023015"/>
    </source>
</evidence>
<evidence type="ECO:0000256" key="10">
    <source>
        <dbReference type="ARBA" id="ARBA00023242"/>
    </source>
</evidence>
<keyword evidence="9" id="KW-0234">DNA repair</keyword>
<comment type="subcellular location">
    <subcellularLocation>
        <location evidence="1">Nucleus</location>
    </subcellularLocation>
</comment>
<dbReference type="InterPro" id="IPR002035">
    <property type="entry name" value="VWF_A"/>
</dbReference>
<dbReference type="InterPro" id="IPR046349">
    <property type="entry name" value="C1-like_sf"/>
</dbReference>
<dbReference type="InterPro" id="IPR036465">
    <property type="entry name" value="vWFA_dom_sf"/>
</dbReference>
<dbReference type="EMBL" id="JALLKP010000003">
    <property type="protein sequence ID" value="KAK2196157.1"/>
    <property type="molecule type" value="Genomic_DNA"/>
</dbReference>
<reference evidence="12" key="1">
    <citation type="journal article" date="2023" name="Nat. Microbiol.">
        <title>Babesia duncani multi-omics identifies virulence factors and drug targets.</title>
        <authorList>
            <person name="Singh P."/>
            <person name="Lonardi S."/>
            <person name="Liang Q."/>
            <person name="Vydyam P."/>
            <person name="Khabirova E."/>
            <person name="Fang T."/>
            <person name="Gihaz S."/>
            <person name="Thekkiniath J."/>
            <person name="Munshi M."/>
            <person name="Abel S."/>
            <person name="Ciampossin L."/>
            <person name="Batugedara G."/>
            <person name="Gupta M."/>
            <person name="Lu X.M."/>
            <person name="Lenz T."/>
            <person name="Chakravarty S."/>
            <person name="Cornillot E."/>
            <person name="Hu Y."/>
            <person name="Ma W."/>
            <person name="Gonzalez L.M."/>
            <person name="Sanchez S."/>
            <person name="Estrada K."/>
            <person name="Sanchez-Flores A."/>
            <person name="Montero E."/>
            <person name="Harb O.S."/>
            <person name="Le Roch K.G."/>
            <person name="Mamoun C.B."/>
        </authorList>
    </citation>
    <scope>NUCLEOTIDE SEQUENCE</scope>
    <source>
        <strain evidence="12">WA1</strain>
    </source>
</reference>